<evidence type="ECO:0000256" key="1">
    <source>
        <dbReference type="SAM" id="MobiDB-lite"/>
    </source>
</evidence>
<evidence type="ECO:0000313" key="3">
    <source>
        <dbReference type="Proteomes" id="UP000284751"/>
    </source>
</evidence>
<proteinExistence type="predicted"/>
<dbReference type="Proteomes" id="UP000284751">
    <property type="component" value="Unassembled WGS sequence"/>
</dbReference>
<feature type="region of interest" description="Disordered" evidence="1">
    <location>
        <begin position="1"/>
        <end position="24"/>
    </location>
</feature>
<reference evidence="2 3" key="1">
    <citation type="submission" date="2018-08" db="EMBL/GenBank/DDBJ databases">
        <title>A genome reference for cultivated species of the human gut microbiota.</title>
        <authorList>
            <person name="Zou Y."/>
            <person name="Xue W."/>
            <person name="Luo G."/>
        </authorList>
    </citation>
    <scope>NUCLEOTIDE SEQUENCE [LARGE SCALE GENOMIC DNA]</scope>
    <source>
        <strain evidence="2 3">AF28-26</strain>
    </source>
</reference>
<accession>A0A412AXC2</accession>
<name>A0A412AXC2_9FIRM</name>
<protein>
    <submittedName>
        <fullName evidence="2">Uncharacterized protein</fullName>
    </submittedName>
</protein>
<evidence type="ECO:0000313" key="2">
    <source>
        <dbReference type="EMBL" id="RGQ40707.1"/>
    </source>
</evidence>
<sequence length="113" mass="12441">MDAGLKSAKSLFAGDNGSQSGADFPPKIKRELVVFRGAAGYNVSPQNGGEVETITDILPYDGEYALDLKNGSFAYRVIAEWDDGNRVEYGFIGKWSCPRGNQNRRYGTIRIED</sequence>
<dbReference type="EMBL" id="QRTC01000025">
    <property type="protein sequence ID" value="RGQ40707.1"/>
    <property type="molecule type" value="Genomic_DNA"/>
</dbReference>
<comment type="caution">
    <text evidence="2">The sequence shown here is derived from an EMBL/GenBank/DDBJ whole genome shotgun (WGS) entry which is preliminary data.</text>
</comment>
<organism evidence="2 3">
    <name type="scientific">[Clostridium] leptum</name>
    <dbReference type="NCBI Taxonomy" id="1535"/>
    <lineage>
        <taxon>Bacteria</taxon>
        <taxon>Bacillati</taxon>
        <taxon>Bacillota</taxon>
        <taxon>Clostridia</taxon>
        <taxon>Eubacteriales</taxon>
        <taxon>Oscillospiraceae</taxon>
        <taxon>Oscillospiraceae incertae sedis</taxon>
    </lineage>
</organism>
<dbReference type="AlphaFoldDB" id="A0A412AXC2"/>
<gene>
    <name evidence="2" type="ORF">DWY99_07445</name>
</gene>